<dbReference type="AlphaFoldDB" id="A0A224XI46"/>
<evidence type="ECO:0000256" key="1">
    <source>
        <dbReference type="SAM" id="SignalP"/>
    </source>
</evidence>
<feature type="chain" id="PRO_5012917363" evidence="1">
    <location>
        <begin position="21"/>
        <end position="262"/>
    </location>
</feature>
<proteinExistence type="predicted"/>
<sequence>MLFIIESVLSLFCAFGFSLSSSSSFVSCSFSSSSSDSEVSSSLVSSSPESSFVDSSLASLALLFDTSSITSSQVSCLLYSIRLPFGFSTVSSSEEDDSSSLDVSSFLFPSPSSPTCPSSLSSSSASSSSELEHCSKLSKVLPSESAQCTCFFIFTLLSSSFSSTSLFGKNSLVELSSSVSLSVTLGGELENVSNPVELVRILNILLLSVLGSQCVHGWLLTGIFCWQTITSVPPIVSLAEYSLTSSSTSVIVAGSSSPPSTT</sequence>
<evidence type="ECO:0000313" key="2">
    <source>
        <dbReference type="EMBL" id="JAW12157.1"/>
    </source>
</evidence>
<protein>
    <submittedName>
        <fullName evidence="2">Putative secreted protein</fullName>
    </submittedName>
</protein>
<keyword evidence="1" id="KW-0732">Signal</keyword>
<organism evidence="2">
    <name type="scientific">Panstrongylus lignarius</name>
    <dbReference type="NCBI Taxonomy" id="156445"/>
    <lineage>
        <taxon>Eukaryota</taxon>
        <taxon>Metazoa</taxon>
        <taxon>Ecdysozoa</taxon>
        <taxon>Arthropoda</taxon>
        <taxon>Hexapoda</taxon>
        <taxon>Insecta</taxon>
        <taxon>Pterygota</taxon>
        <taxon>Neoptera</taxon>
        <taxon>Paraneoptera</taxon>
        <taxon>Hemiptera</taxon>
        <taxon>Heteroptera</taxon>
        <taxon>Panheteroptera</taxon>
        <taxon>Cimicomorpha</taxon>
        <taxon>Reduviidae</taxon>
        <taxon>Triatominae</taxon>
        <taxon>Panstrongylus</taxon>
    </lineage>
</organism>
<reference evidence="2" key="1">
    <citation type="journal article" date="2018" name="PLoS Negl. Trop. Dis.">
        <title>An insight into the salivary gland and fat body transcriptome of Panstrongylus lignarius (Hemiptera: Heteroptera), the main vector of Chagas disease in Peru.</title>
        <authorList>
            <person name="Nevoa J.C."/>
            <person name="Mendes M.T."/>
            <person name="da Silva M.V."/>
            <person name="Soares S.C."/>
            <person name="Oliveira C.J.F."/>
            <person name="Ribeiro J.M.C."/>
        </authorList>
    </citation>
    <scope>NUCLEOTIDE SEQUENCE</scope>
</reference>
<feature type="signal peptide" evidence="1">
    <location>
        <begin position="1"/>
        <end position="20"/>
    </location>
</feature>
<accession>A0A224XI46</accession>
<dbReference type="EMBL" id="GFTR01004269">
    <property type="protein sequence ID" value="JAW12157.1"/>
    <property type="molecule type" value="Transcribed_RNA"/>
</dbReference>
<name>A0A224XI46_9HEMI</name>